<protein>
    <submittedName>
        <fullName evidence="1">Uncharacterized protein</fullName>
    </submittedName>
</protein>
<dbReference type="Proteomes" id="UP000182101">
    <property type="component" value="Chromosome"/>
</dbReference>
<dbReference type="RefSeq" id="WP_071958966.1">
    <property type="nucleotide sequence ID" value="NZ_CP018024.1"/>
</dbReference>
<organism evidence="1 2">
    <name type="scientific">Alteromonas mediterranea</name>
    <dbReference type="NCBI Taxonomy" id="314275"/>
    <lineage>
        <taxon>Bacteria</taxon>
        <taxon>Pseudomonadati</taxon>
        <taxon>Pseudomonadota</taxon>
        <taxon>Gammaproteobacteria</taxon>
        <taxon>Alteromonadales</taxon>
        <taxon>Alteromonadaceae</taxon>
        <taxon>Alteromonas/Salinimonas group</taxon>
        <taxon>Alteromonas</taxon>
    </lineage>
</organism>
<evidence type="ECO:0000313" key="1">
    <source>
        <dbReference type="EMBL" id="APD89537.1"/>
    </source>
</evidence>
<proteinExistence type="predicted"/>
<sequence length="68" mass="8191">MKWQLGHEWSRIVTTRDHSDSTHLFSKEKRKETQIMKKLLKTDYFNAVNELGILTFFEMTLEKFLGEK</sequence>
<accession>A0AAC9NRQ3</accession>
<gene>
    <name evidence="1" type="ORF">BM524_06870</name>
</gene>
<evidence type="ECO:0000313" key="2">
    <source>
        <dbReference type="Proteomes" id="UP000182101"/>
    </source>
</evidence>
<reference evidence="1 2" key="1">
    <citation type="submission" date="2016-11" db="EMBL/GenBank/DDBJ databases">
        <title>Networking in microbes: conjugative elements and plasmids in the genus Alteromonas.</title>
        <authorList>
            <person name="Lopez-Perez M."/>
            <person name="Ramon-Marco N."/>
            <person name="Rodriguez-Valera F."/>
        </authorList>
    </citation>
    <scope>NUCLEOTIDE SEQUENCE [LARGE SCALE GENOMIC DNA]</scope>
    <source>
        <strain evidence="1 2">CP48</strain>
    </source>
</reference>
<dbReference type="EMBL" id="CP018024">
    <property type="protein sequence ID" value="APD89537.1"/>
    <property type="molecule type" value="Genomic_DNA"/>
</dbReference>
<name>A0AAC9NRQ3_9ALTE</name>
<dbReference type="AlphaFoldDB" id="A0AAC9NRQ3"/>